<sequence length="69" mass="7454">MLLQALVALGEALFLWRFYLSLLATLLACLLLAAVLPEGAPVWLACAPVVAIGVWAGAFWQLRASKRDT</sequence>
<keyword evidence="1" id="KW-0812">Transmembrane</keyword>
<feature type="transmembrane region" description="Helical" evidence="1">
    <location>
        <begin position="42"/>
        <end position="62"/>
    </location>
</feature>
<keyword evidence="3" id="KW-1185">Reference proteome</keyword>
<comment type="caution">
    <text evidence="2">The sequence shown here is derived from an EMBL/GenBank/DDBJ whole genome shotgun (WGS) entry which is preliminary data.</text>
</comment>
<proteinExistence type="predicted"/>
<dbReference type="EMBL" id="JBHTIF010000001">
    <property type="protein sequence ID" value="MFD0724800.1"/>
    <property type="molecule type" value="Genomic_DNA"/>
</dbReference>
<evidence type="ECO:0000313" key="2">
    <source>
        <dbReference type="EMBL" id="MFD0724800.1"/>
    </source>
</evidence>
<gene>
    <name evidence="2" type="ORF">ACFQ0E_04225</name>
</gene>
<keyword evidence="1" id="KW-0472">Membrane</keyword>
<evidence type="ECO:0000313" key="3">
    <source>
        <dbReference type="Proteomes" id="UP001597110"/>
    </source>
</evidence>
<organism evidence="2 3">
    <name type="scientific">Lysobacter brunescens</name>
    <dbReference type="NCBI Taxonomy" id="262323"/>
    <lineage>
        <taxon>Bacteria</taxon>
        <taxon>Pseudomonadati</taxon>
        <taxon>Pseudomonadota</taxon>
        <taxon>Gammaproteobacteria</taxon>
        <taxon>Lysobacterales</taxon>
        <taxon>Lysobacteraceae</taxon>
        <taxon>Lysobacter</taxon>
    </lineage>
</organism>
<dbReference type="Proteomes" id="UP001597110">
    <property type="component" value="Unassembled WGS sequence"/>
</dbReference>
<dbReference type="RefSeq" id="WP_386822441.1">
    <property type="nucleotide sequence ID" value="NZ_JBHTIF010000001.1"/>
</dbReference>
<protein>
    <submittedName>
        <fullName evidence="2">Uncharacterized protein</fullName>
    </submittedName>
</protein>
<keyword evidence="1" id="KW-1133">Transmembrane helix</keyword>
<name>A0ABW2YC86_9GAMM</name>
<accession>A0ABW2YC86</accession>
<evidence type="ECO:0000256" key="1">
    <source>
        <dbReference type="SAM" id="Phobius"/>
    </source>
</evidence>
<feature type="transmembrane region" description="Helical" evidence="1">
    <location>
        <begin position="12"/>
        <end position="36"/>
    </location>
</feature>
<reference evidence="3" key="1">
    <citation type="journal article" date="2019" name="Int. J. Syst. Evol. Microbiol.">
        <title>The Global Catalogue of Microorganisms (GCM) 10K type strain sequencing project: providing services to taxonomists for standard genome sequencing and annotation.</title>
        <authorList>
            <consortium name="The Broad Institute Genomics Platform"/>
            <consortium name="The Broad Institute Genome Sequencing Center for Infectious Disease"/>
            <person name="Wu L."/>
            <person name="Ma J."/>
        </authorList>
    </citation>
    <scope>NUCLEOTIDE SEQUENCE [LARGE SCALE GENOMIC DNA]</scope>
    <source>
        <strain evidence="3">CCUG 55585</strain>
    </source>
</reference>